<dbReference type="GO" id="GO:0005829">
    <property type="term" value="C:cytosol"/>
    <property type="evidence" value="ECO:0007669"/>
    <property type="project" value="TreeGrafter"/>
</dbReference>
<dbReference type="GO" id="GO:0016787">
    <property type="term" value="F:hydrolase activity"/>
    <property type="evidence" value="ECO:0007669"/>
    <property type="project" value="UniProtKB-KW"/>
</dbReference>
<sequence length="165" mass="18018">MVIASAGSGKTYHLASCFIQLLAAGVPHSEILASTFTRRAAGEILERVLVRLAESAIDAEKARTLSQDTRNEMLGNSSACRTLLARVLIDLHQMNVSTLDAFFIRVARSFSHELGLAPGWTISDDVAKDQLRTEAVQTVLAESDTSEWTGLLRRLNKGSVNRVIH</sequence>
<gene>
    <name evidence="6" type="ORF">METZ01_LOCUS337535</name>
</gene>
<name>A0A382QK69_9ZZZZ</name>
<keyword evidence="1" id="KW-0547">Nucleotide-binding</keyword>
<proteinExistence type="predicted"/>
<evidence type="ECO:0000256" key="3">
    <source>
        <dbReference type="ARBA" id="ARBA00022806"/>
    </source>
</evidence>
<dbReference type="GO" id="GO:0003677">
    <property type="term" value="F:DNA binding"/>
    <property type="evidence" value="ECO:0007669"/>
    <property type="project" value="InterPro"/>
</dbReference>
<dbReference type="PROSITE" id="PS51198">
    <property type="entry name" value="UVRD_HELICASE_ATP_BIND"/>
    <property type="match status" value="1"/>
</dbReference>
<dbReference type="EMBL" id="UINC01114401">
    <property type="protein sequence ID" value="SVC84681.1"/>
    <property type="molecule type" value="Genomic_DNA"/>
</dbReference>
<accession>A0A382QK69</accession>
<feature type="non-terminal residue" evidence="6">
    <location>
        <position position="165"/>
    </location>
</feature>
<evidence type="ECO:0000256" key="2">
    <source>
        <dbReference type="ARBA" id="ARBA00022801"/>
    </source>
</evidence>
<evidence type="ECO:0000256" key="1">
    <source>
        <dbReference type="ARBA" id="ARBA00022741"/>
    </source>
</evidence>
<dbReference type="AlphaFoldDB" id="A0A382QK69"/>
<evidence type="ECO:0000313" key="6">
    <source>
        <dbReference type="EMBL" id="SVC84681.1"/>
    </source>
</evidence>
<dbReference type="GO" id="GO:0043138">
    <property type="term" value="F:3'-5' DNA helicase activity"/>
    <property type="evidence" value="ECO:0007669"/>
    <property type="project" value="TreeGrafter"/>
</dbReference>
<dbReference type="PANTHER" id="PTHR11070">
    <property type="entry name" value="UVRD / RECB / PCRA DNA HELICASE FAMILY MEMBER"/>
    <property type="match status" value="1"/>
</dbReference>
<evidence type="ECO:0000259" key="5">
    <source>
        <dbReference type="PROSITE" id="PS51198"/>
    </source>
</evidence>
<protein>
    <recommendedName>
        <fullName evidence="5">UvrD-like helicase ATP-binding domain-containing protein</fullName>
    </recommendedName>
</protein>
<dbReference type="InterPro" id="IPR000212">
    <property type="entry name" value="DNA_helicase_UvrD/REP"/>
</dbReference>
<dbReference type="InterPro" id="IPR014016">
    <property type="entry name" value="UvrD-like_ATP-bd"/>
</dbReference>
<reference evidence="6" key="1">
    <citation type="submission" date="2018-05" db="EMBL/GenBank/DDBJ databases">
        <authorList>
            <person name="Lanie J.A."/>
            <person name="Ng W.-L."/>
            <person name="Kazmierczak K.M."/>
            <person name="Andrzejewski T.M."/>
            <person name="Davidsen T.M."/>
            <person name="Wayne K.J."/>
            <person name="Tettelin H."/>
            <person name="Glass J.I."/>
            <person name="Rusch D."/>
            <person name="Podicherti R."/>
            <person name="Tsui H.-C.T."/>
            <person name="Winkler M.E."/>
        </authorList>
    </citation>
    <scope>NUCLEOTIDE SEQUENCE</scope>
</reference>
<dbReference type="InterPro" id="IPR027417">
    <property type="entry name" value="P-loop_NTPase"/>
</dbReference>
<dbReference type="SUPFAM" id="SSF52540">
    <property type="entry name" value="P-loop containing nucleoside triphosphate hydrolases"/>
    <property type="match status" value="1"/>
</dbReference>
<dbReference type="GO" id="GO:0000725">
    <property type="term" value="P:recombinational repair"/>
    <property type="evidence" value="ECO:0007669"/>
    <property type="project" value="TreeGrafter"/>
</dbReference>
<dbReference type="PANTHER" id="PTHR11070:SF2">
    <property type="entry name" value="ATP-DEPENDENT DNA HELICASE SRS2"/>
    <property type="match status" value="1"/>
</dbReference>
<evidence type="ECO:0000256" key="4">
    <source>
        <dbReference type="ARBA" id="ARBA00022840"/>
    </source>
</evidence>
<organism evidence="6">
    <name type="scientific">marine metagenome</name>
    <dbReference type="NCBI Taxonomy" id="408172"/>
    <lineage>
        <taxon>unclassified sequences</taxon>
        <taxon>metagenomes</taxon>
        <taxon>ecological metagenomes</taxon>
    </lineage>
</organism>
<dbReference type="Pfam" id="PF00580">
    <property type="entry name" value="UvrD-helicase"/>
    <property type="match status" value="1"/>
</dbReference>
<keyword evidence="3" id="KW-0347">Helicase</keyword>
<feature type="domain" description="UvrD-like helicase ATP-binding" evidence="5">
    <location>
        <begin position="1"/>
        <end position="165"/>
    </location>
</feature>
<dbReference type="Gene3D" id="3.40.50.300">
    <property type="entry name" value="P-loop containing nucleotide triphosphate hydrolases"/>
    <property type="match status" value="1"/>
</dbReference>
<dbReference type="GO" id="GO:0005524">
    <property type="term" value="F:ATP binding"/>
    <property type="evidence" value="ECO:0007669"/>
    <property type="project" value="UniProtKB-KW"/>
</dbReference>
<keyword evidence="4" id="KW-0067">ATP-binding</keyword>
<keyword evidence="2" id="KW-0378">Hydrolase</keyword>